<dbReference type="EMBL" id="CP042914">
    <property type="protein sequence ID" value="QEG41144.1"/>
    <property type="molecule type" value="Genomic_DNA"/>
</dbReference>
<keyword evidence="2" id="KW-1185">Reference proteome</keyword>
<protein>
    <submittedName>
        <fullName evidence="1">Uncharacterized protein</fullName>
    </submittedName>
</protein>
<name>A0A5B9QQ91_9BACT</name>
<evidence type="ECO:0000313" key="1">
    <source>
        <dbReference type="EMBL" id="QEG41144.1"/>
    </source>
</evidence>
<dbReference type="KEGG" id="rul:UC8_31630"/>
<accession>A0A5B9QQ91</accession>
<sequence length="38" mass="4008">MLLLHTARGTMLLLHTARGTMLRVDGGVVVHVVDGPVA</sequence>
<evidence type="ECO:0000313" key="2">
    <source>
        <dbReference type="Proteomes" id="UP000325286"/>
    </source>
</evidence>
<organism evidence="1 2">
    <name type="scientific">Roseimaritima ulvae</name>
    <dbReference type="NCBI Taxonomy" id="980254"/>
    <lineage>
        <taxon>Bacteria</taxon>
        <taxon>Pseudomonadati</taxon>
        <taxon>Planctomycetota</taxon>
        <taxon>Planctomycetia</taxon>
        <taxon>Pirellulales</taxon>
        <taxon>Pirellulaceae</taxon>
        <taxon>Roseimaritima</taxon>
    </lineage>
</organism>
<gene>
    <name evidence="1" type="ORF">UC8_31630</name>
</gene>
<reference evidence="1 2" key="1">
    <citation type="submission" date="2019-08" db="EMBL/GenBank/DDBJ databases">
        <title>Deep-cultivation of Planctomycetes and their phenomic and genomic characterization uncovers novel biology.</title>
        <authorList>
            <person name="Wiegand S."/>
            <person name="Jogler M."/>
            <person name="Boedeker C."/>
            <person name="Pinto D."/>
            <person name="Vollmers J."/>
            <person name="Rivas-Marin E."/>
            <person name="Kohn T."/>
            <person name="Peeters S.H."/>
            <person name="Heuer A."/>
            <person name="Rast P."/>
            <person name="Oberbeckmann S."/>
            <person name="Bunk B."/>
            <person name="Jeske O."/>
            <person name="Meyerdierks A."/>
            <person name="Storesund J.E."/>
            <person name="Kallscheuer N."/>
            <person name="Luecker S."/>
            <person name="Lage O.M."/>
            <person name="Pohl T."/>
            <person name="Merkel B.J."/>
            <person name="Hornburger P."/>
            <person name="Mueller R.-W."/>
            <person name="Bruemmer F."/>
            <person name="Labrenz M."/>
            <person name="Spormann A.M."/>
            <person name="Op den Camp H."/>
            <person name="Overmann J."/>
            <person name="Amann R."/>
            <person name="Jetten M.S.M."/>
            <person name="Mascher T."/>
            <person name="Medema M.H."/>
            <person name="Devos D.P."/>
            <person name="Kaster A.-K."/>
            <person name="Ovreas L."/>
            <person name="Rohde M."/>
            <person name="Galperin M.Y."/>
            <person name="Jogler C."/>
        </authorList>
    </citation>
    <scope>NUCLEOTIDE SEQUENCE [LARGE SCALE GENOMIC DNA]</scope>
    <source>
        <strain evidence="1 2">UC8</strain>
    </source>
</reference>
<proteinExistence type="predicted"/>
<dbReference type="Proteomes" id="UP000325286">
    <property type="component" value="Chromosome"/>
</dbReference>
<dbReference type="AlphaFoldDB" id="A0A5B9QQ91"/>